<name>A0A914D4M9_9BILA</name>
<keyword evidence="1" id="KW-0067">ATP-binding</keyword>
<proteinExistence type="predicted"/>
<dbReference type="PROSITE" id="PS50011">
    <property type="entry name" value="PROTEIN_KINASE_DOM"/>
    <property type="match status" value="1"/>
</dbReference>
<reference evidence="5" key="1">
    <citation type="submission" date="2022-11" db="UniProtKB">
        <authorList>
            <consortium name="WormBaseParasite"/>
        </authorList>
    </citation>
    <scope>IDENTIFICATION</scope>
</reference>
<keyword evidence="1" id="KW-0547">Nucleotide-binding</keyword>
<dbReference type="Proteomes" id="UP000887540">
    <property type="component" value="Unplaced"/>
</dbReference>
<dbReference type="GO" id="GO:0004672">
    <property type="term" value="F:protein kinase activity"/>
    <property type="evidence" value="ECO:0007669"/>
    <property type="project" value="InterPro"/>
</dbReference>
<dbReference type="PROSITE" id="PS00107">
    <property type="entry name" value="PROTEIN_KINASE_ATP"/>
    <property type="match status" value="1"/>
</dbReference>
<dbReference type="InterPro" id="IPR011009">
    <property type="entry name" value="Kinase-like_dom_sf"/>
</dbReference>
<evidence type="ECO:0000256" key="1">
    <source>
        <dbReference type="PROSITE-ProRule" id="PRU10141"/>
    </source>
</evidence>
<dbReference type="AlphaFoldDB" id="A0A914D4M9"/>
<protein>
    <submittedName>
        <fullName evidence="5">Protein kinase domain-containing protein</fullName>
    </submittedName>
</protein>
<dbReference type="InterPro" id="IPR000719">
    <property type="entry name" value="Prot_kinase_dom"/>
</dbReference>
<dbReference type="GO" id="GO:0005524">
    <property type="term" value="F:ATP binding"/>
    <property type="evidence" value="ECO:0007669"/>
    <property type="project" value="UniProtKB-UniRule"/>
</dbReference>
<feature type="compositionally biased region" description="Pro residues" evidence="2">
    <location>
        <begin position="45"/>
        <end position="55"/>
    </location>
</feature>
<dbReference type="InterPro" id="IPR017441">
    <property type="entry name" value="Protein_kinase_ATP_BS"/>
</dbReference>
<evidence type="ECO:0000256" key="2">
    <source>
        <dbReference type="SAM" id="MobiDB-lite"/>
    </source>
</evidence>
<evidence type="ECO:0000313" key="5">
    <source>
        <dbReference type="WBParaSite" id="ACRNAN_scaffold17722.g31664.t1"/>
    </source>
</evidence>
<dbReference type="WBParaSite" id="ACRNAN_scaffold17722.g31664.t1">
    <property type="protein sequence ID" value="ACRNAN_scaffold17722.g31664.t1"/>
    <property type="gene ID" value="ACRNAN_scaffold17722.g31664"/>
</dbReference>
<accession>A0A914D4M9</accession>
<feature type="binding site" evidence="1">
    <location>
        <position position="108"/>
    </location>
    <ligand>
        <name>ATP</name>
        <dbReference type="ChEBI" id="CHEBI:30616"/>
    </ligand>
</feature>
<dbReference type="SUPFAM" id="SSF56112">
    <property type="entry name" value="Protein kinase-like (PK-like)"/>
    <property type="match status" value="1"/>
</dbReference>
<evidence type="ECO:0000313" key="4">
    <source>
        <dbReference type="Proteomes" id="UP000887540"/>
    </source>
</evidence>
<dbReference type="Gene3D" id="3.30.200.20">
    <property type="entry name" value="Phosphorylase Kinase, domain 1"/>
    <property type="match status" value="1"/>
</dbReference>
<feature type="region of interest" description="Disordered" evidence="2">
    <location>
        <begin position="1"/>
        <end position="62"/>
    </location>
</feature>
<sequence>MNFLTFNENRTNTFQRESFINKTHSSYHGPRRQQSSNMNVQPPSTSTPPPTPPVSTIPSNSTQDYNEKLQMIKPSELNVIKNKSGILGKGEFGEVYKGTWQGQDVAVKILKNSNPITAK</sequence>
<feature type="compositionally biased region" description="Polar residues" evidence="2">
    <location>
        <begin position="1"/>
        <end position="41"/>
    </location>
</feature>
<organism evidence="4 5">
    <name type="scientific">Acrobeloides nanus</name>
    <dbReference type="NCBI Taxonomy" id="290746"/>
    <lineage>
        <taxon>Eukaryota</taxon>
        <taxon>Metazoa</taxon>
        <taxon>Ecdysozoa</taxon>
        <taxon>Nematoda</taxon>
        <taxon>Chromadorea</taxon>
        <taxon>Rhabditida</taxon>
        <taxon>Tylenchina</taxon>
        <taxon>Cephalobomorpha</taxon>
        <taxon>Cephaloboidea</taxon>
        <taxon>Cephalobidae</taxon>
        <taxon>Acrobeloides</taxon>
    </lineage>
</organism>
<evidence type="ECO:0000259" key="3">
    <source>
        <dbReference type="PROSITE" id="PS50011"/>
    </source>
</evidence>
<keyword evidence="4" id="KW-1185">Reference proteome</keyword>
<feature type="domain" description="Protein kinase" evidence="3">
    <location>
        <begin position="81"/>
        <end position="119"/>
    </location>
</feature>